<dbReference type="SUPFAM" id="SSF57829">
    <property type="entry name" value="Zn-binding ribosomal proteins"/>
    <property type="match status" value="1"/>
</dbReference>
<dbReference type="AlphaFoldDB" id="L9KH41"/>
<dbReference type="GO" id="GO:0031083">
    <property type="term" value="C:BLOC-1 complex"/>
    <property type="evidence" value="ECO:0007669"/>
    <property type="project" value="TreeGrafter"/>
</dbReference>
<dbReference type="GO" id="GO:0022625">
    <property type="term" value="C:cytosolic large ribosomal subunit"/>
    <property type="evidence" value="ECO:0007669"/>
    <property type="project" value="UniProtKB-ARBA"/>
</dbReference>
<evidence type="ECO:0000256" key="2">
    <source>
        <dbReference type="ARBA" id="ARBA00022980"/>
    </source>
</evidence>
<keyword evidence="6" id="KW-1185">Reference proteome</keyword>
<dbReference type="Pfam" id="PF01780">
    <property type="entry name" value="Ribosomal_L37ae"/>
    <property type="match status" value="1"/>
</dbReference>
<dbReference type="InterPro" id="IPR011332">
    <property type="entry name" value="Ribosomal_zn-bd"/>
</dbReference>
<evidence type="ECO:0000256" key="3">
    <source>
        <dbReference type="ARBA" id="ARBA00023274"/>
    </source>
</evidence>
<dbReference type="InParanoid" id="L9KH41"/>
<keyword evidence="3" id="KW-0687">Ribonucleoprotein</keyword>
<comment type="similarity">
    <text evidence="1">Belongs to the eukaryotic ribosomal protein eL43 family.</text>
</comment>
<accession>L9KH41</accession>
<dbReference type="Gene3D" id="3.30.1330.30">
    <property type="match status" value="2"/>
</dbReference>
<gene>
    <name evidence="5" type="ORF">TREES_T100004156</name>
</gene>
<evidence type="ECO:0000256" key="4">
    <source>
        <dbReference type="SAM" id="MobiDB-lite"/>
    </source>
</evidence>
<dbReference type="STRING" id="246437.L9KH41"/>
<dbReference type="GO" id="GO:0006412">
    <property type="term" value="P:translation"/>
    <property type="evidence" value="ECO:0007669"/>
    <property type="project" value="InterPro"/>
</dbReference>
<proteinExistence type="inferred from homology"/>
<sequence>MLDMLRGDSSHVVSEGVPRIYAKAAEMRRIYGRIDKLEAFVRMVGGSVARMEEQVTRAEAELGTFPRAFKKLLHTMNVPSFFHKASPSRPQQAGYEPPTLFRTEDHFPGLRWEPRLKNWYWGSSPGSDLVGSGMSKRTKKVGIVGKYGTHYGASLWIMVKRIEMSQHAKCTCSFRGKTKTKRRAQQRGILYKQLKAPPAINILPLAHQTATQRLKLAHKYRPETKQEKQQRPLAQAEKRATGKEDVPTKRLVFRAEVSTVTTLLENKVNAEDKGALAKLVEAIRTNYKDSYNDISHHQGGNVAHIAKLEKAKAKELTSKLG</sequence>
<evidence type="ECO:0000256" key="1">
    <source>
        <dbReference type="ARBA" id="ARBA00008672"/>
    </source>
</evidence>
<dbReference type="InterPro" id="IPR011331">
    <property type="entry name" value="Ribosomal_eL37/eL43"/>
</dbReference>
<organism evidence="5 6">
    <name type="scientific">Tupaia chinensis</name>
    <name type="common">Chinese tree shrew</name>
    <name type="synonym">Tupaia belangeri chinensis</name>
    <dbReference type="NCBI Taxonomy" id="246437"/>
    <lineage>
        <taxon>Eukaryota</taxon>
        <taxon>Metazoa</taxon>
        <taxon>Chordata</taxon>
        <taxon>Craniata</taxon>
        <taxon>Vertebrata</taxon>
        <taxon>Euteleostomi</taxon>
        <taxon>Mammalia</taxon>
        <taxon>Eutheria</taxon>
        <taxon>Euarchontoglires</taxon>
        <taxon>Scandentia</taxon>
        <taxon>Tupaiidae</taxon>
        <taxon>Tupaia</taxon>
    </lineage>
</organism>
<dbReference type="GO" id="GO:0003735">
    <property type="term" value="F:structural constituent of ribosome"/>
    <property type="evidence" value="ECO:0007669"/>
    <property type="project" value="InterPro"/>
</dbReference>
<evidence type="ECO:0000313" key="6">
    <source>
        <dbReference type="Proteomes" id="UP000011518"/>
    </source>
</evidence>
<dbReference type="PANTHER" id="PTHR16230:SF4">
    <property type="entry name" value="BIOGENESIS OF LYSOSOME-RELATED ORGANELLES COMPLEX 1 SUBUNIT 4"/>
    <property type="match status" value="1"/>
</dbReference>
<reference evidence="6" key="2">
    <citation type="journal article" date="2013" name="Nat. Commun.">
        <title>Genome of the Chinese tree shrew.</title>
        <authorList>
            <person name="Fan Y."/>
            <person name="Huang Z.Y."/>
            <person name="Cao C.C."/>
            <person name="Chen C.S."/>
            <person name="Chen Y.X."/>
            <person name="Fan D.D."/>
            <person name="He J."/>
            <person name="Hou H.L."/>
            <person name="Hu L."/>
            <person name="Hu X.T."/>
            <person name="Jiang X.T."/>
            <person name="Lai R."/>
            <person name="Lang Y.S."/>
            <person name="Liang B."/>
            <person name="Liao S.G."/>
            <person name="Mu D."/>
            <person name="Ma Y.Y."/>
            <person name="Niu Y.Y."/>
            <person name="Sun X.Q."/>
            <person name="Xia J.Q."/>
            <person name="Xiao J."/>
            <person name="Xiong Z.Q."/>
            <person name="Xu L."/>
            <person name="Yang L."/>
            <person name="Zhang Y."/>
            <person name="Zhao W."/>
            <person name="Zhao X.D."/>
            <person name="Zheng Y.T."/>
            <person name="Zhou J.M."/>
            <person name="Zhu Y.B."/>
            <person name="Zhang G.J."/>
            <person name="Wang J."/>
            <person name="Yao Y.G."/>
        </authorList>
    </citation>
    <scope>NUCLEOTIDE SEQUENCE [LARGE SCALE GENOMIC DNA]</scope>
</reference>
<feature type="region of interest" description="Disordered" evidence="4">
    <location>
        <begin position="220"/>
        <end position="245"/>
    </location>
</feature>
<dbReference type="Gene3D" id="2.20.25.30">
    <property type="match status" value="1"/>
</dbReference>
<dbReference type="PANTHER" id="PTHR16230">
    <property type="entry name" value="CAPPUCCINO"/>
    <property type="match status" value="1"/>
</dbReference>
<name>L9KH41_TUPCH</name>
<dbReference type="InterPro" id="IPR029064">
    <property type="entry name" value="Ribosomal_eL30-like_sf"/>
</dbReference>
<dbReference type="Proteomes" id="UP000011518">
    <property type="component" value="Unassembled WGS sequence"/>
</dbReference>
<protein>
    <submittedName>
        <fullName evidence="5">Protein cappuccino like protein</fullName>
    </submittedName>
</protein>
<dbReference type="InterPro" id="IPR024857">
    <property type="entry name" value="Cappuccino"/>
</dbReference>
<dbReference type="EMBL" id="KB320833">
    <property type="protein sequence ID" value="ELW62235.1"/>
    <property type="molecule type" value="Genomic_DNA"/>
</dbReference>
<dbReference type="InterPro" id="IPR002674">
    <property type="entry name" value="Ribosomal_eL43"/>
</dbReference>
<evidence type="ECO:0000313" key="5">
    <source>
        <dbReference type="EMBL" id="ELW62235.1"/>
    </source>
</evidence>
<reference evidence="6" key="1">
    <citation type="submission" date="2012-07" db="EMBL/GenBank/DDBJ databases">
        <title>Genome of the Chinese tree shrew, a rising model animal genetically related to primates.</title>
        <authorList>
            <person name="Zhang G."/>
            <person name="Fan Y."/>
            <person name="Yao Y."/>
            <person name="Huang Z."/>
        </authorList>
    </citation>
    <scope>NUCLEOTIDE SEQUENCE [LARGE SCALE GENOMIC DNA]</scope>
</reference>
<dbReference type="eggNOG" id="ENOG502S1N9">
    <property type="taxonomic scope" value="Eukaryota"/>
</dbReference>
<keyword evidence="2" id="KW-0689">Ribosomal protein</keyword>